<organism evidence="1 2">
    <name type="scientific">Candidatus Scalindua rubra</name>
    <dbReference type="NCBI Taxonomy" id="1872076"/>
    <lineage>
        <taxon>Bacteria</taxon>
        <taxon>Pseudomonadati</taxon>
        <taxon>Planctomycetota</taxon>
        <taxon>Candidatus Brocadiia</taxon>
        <taxon>Candidatus Brocadiales</taxon>
        <taxon>Candidatus Scalinduaceae</taxon>
        <taxon>Candidatus Scalindua</taxon>
    </lineage>
</organism>
<reference evidence="1 2" key="1">
    <citation type="submission" date="2016-07" db="EMBL/GenBank/DDBJ databases">
        <title>Draft genome of Scalindua rubra, obtained from a brine-seawater interface in the Red Sea, sheds light on salt adaptation in anammox bacteria.</title>
        <authorList>
            <person name="Speth D.R."/>
            <person name="Lagkouvardos I."/>
            <person name="Wang Y."/>
            <person name="Qian P.-Y."/>
            <person name="Dutilh B.E."/>
            <person name="Jetten M.S."/>
        </authorList>
    </citation>
    <scope>NUCLEOTIDE SEQUENCE [LARGE SCALE GENOMIC DNA]</scope>
    <source>
        <strain evidence="1">BSI-1</strain>
    </source>
</reference>
<name>A0A1E3X7P0_9BACT</name>
<sequence>MKTYEFTLIISEVDDEKAEAIYSKCADSSLGKRNGTTYVAFDREAESLEYAIDSAIADLKSVGVQPLHIEMKIPATV</sequence>
<dbReference type="Proteomes" id="UP000094056">
    <property type="component" value="Unassembled WGS sequence"/>
</dbReference>
<comment type="caution">
    <text evidence="1">The sequence shown here is derived from an EMBL/GenBank/DDBJ whole genome shotgun (WGS) entry which is preliminary data.</text>
</comment>
<dbReference type="AlphaFoldDB" id="A0A1E3X7P0"/>
<proteinExistence type="predicted"/>
<evidence type="ECO:0000313" key="1">
    <source>
        <dbReference type="EMBL" id="ODS31643.1"/>
    </source>
</evidence>
<accession>A0A1E3X7P0</accession>
<dbReference type="EMBL" id="MAYW01000104">
    <property type="protein sequence ID" value="ODS31643.1"/>
    <property type="molecule type" value="Genomic_DNA"/>
</dbReference>
<evidence type="ECO:0000313" key="2">
    <source>
        <dbReference type="Proteomes" id="UP000094056"/>
    </source>
</evidence>
<gene>
    <name evidence="1" type="ORF">SCARUB_03249</name>
</gene>
<protein>
    <submittedName>
        <fullName evidence="1">Uncharacterized protein</fullName>
    </submittedName>
</protein>